<reference evidence="1 2" key="1">
    <citation type="journal article" date="2020" name="Cell">
        <title>Large-Scale Comparative Analyses of Tick Genomes Elucidate Their Genetic Diversity and Vector Capacities.</title>
        <authorList>
            <consortium name="Tick Genome and Microbiome Consortium (TIGMIC)"/>
            <person name="Jia N."/>
            <person name="Wang J."/>
            <person name="Shi W."/>
            <person name="Du L."/>
            <person name="Sun Y."/>
            <person name="Zhan W."/>
            <person name="Jiang J.F."/>
            <person name="Wang Q."/>
            <person name="Zhang B."/>
            <person name="Ji P."/>
            <person name="Bell-Sakyi L."/>
            <person name="Cui X.M."/>
            <person name="Yuan T.T."/>
            <person name="Jiang B.G."/>
            <person name="Yang W.F."/>
            <person name="Lam T.T."/>
            <person name="Chang Q.C."/>
            <person name="Ding S.J."/>
            <person name="Wang X.J."/>
            <person name="Zhu J.G."/>
            <person name="Ruan X.D."/>
            <person name="Zhao L."/>
            <person name="Wei J.T."/>
            <person name="Ye R.Z."/>
            <person name="Que T.C."/>
            <person name="Du C.H."/>
            <person name="Zhou Y.H."/>
            <person name="Cheng J.X."/>
            <person name="Dai P.F."/>
            <person name="Guo W.B."/>
            <person name="Han X.H."/>
            <person name="Huang E.J."/>
            <person name="Li L.F."/>
            <person name="Wei W."/>
            <person name="Gao Y.C."/>
            <person name="Liu J.Z."/>
            <person name="Shao H.Z."/>
            <person name="Wang X."/>
            <person name="Wang C.C."/>
            <person name="Yang T.C."/>
            <person name="Huo Q.B."/>
            <person name="Li W."/>
            <person name="Chen H.Y."/>
            <person name="Chen S.E."/>
            <person name="Zhou L.G."/>
            <person name="Ni X.B."/>
            <person name="Tian J.H."/>
            <person name="Sheng Y."/>
            <person name="Liu T."/>
            <person name="Pan Y.S."/>
            <person name="Xia L.Y."/>
            <person name="Li J."/>
            <person name="Zhao F."/>
            <person name="Cao W.C."/>
        </authorList>
    </citation>
    <scope>NUCLEOTIDE SEQUENCE [LARGE SCALE GENOMIC DNA]</scope>
    <source>
        <strain evidence="1">HaeL-2018</strain>
    </source>
</reference>
<evidence type="ECO:0000313" key="1">
    <source>
        <dbReference type="EMBL" id="KAH9384507.1"/>
    </source>
</evidence>
<comment type="caution">
    <text evidence="1">The sequence shown here is derived from an EMBL/GenBank/DDBJ whole genome shotgun (WGS) entry which is preliminary data.</text>
</comment>
<sequence>MSFPAFSRTAIARELSSIPGVVEASVNTRRNIVAADAATADCLVILLATAHICGIPVTARPPADPNVSRGLVYGGNLELKVSQILEGLESSVPVGTVEKRAERSILLHFQGPTTPPTIYLFRIRLEVKPCRPRPCNASVVDA</sequence>
<dbReference type="EMBL" id="JABSTR010002600">
    <property type="protein sequence ID" value="KAH9384507.1"/>
    <property type="molecule type" value="Genomic_DNA"/>
</dbReference>
<dbReference type="OrthoDB" id="6516516at2759"/>
<dbReference type="AlphaFoldDB" id="A0A9J6H9X9"/>
<dbReference type="Proteomes" id="UP000821853">
    <property type="component" value="Unassembled WGS sequence"/>
</dbReference>
<keyword evidence="2" id="KW-1185">Reference proteome</keyword>
<evidence type="ECO:0000313" key="2">
    <source>
        <dbReference type="Proteomes" id="UP000821853"/>
    </source>
</evidence>
<protein>
    <submittedName>
        <fullName evidence="1">Uncharacterized protein</fullName>
    </submittedName>
</protein>
<gene>
    <name evidence="1" type="ORF">HPB48_026515</name>
</gene>
<name>A0A9J6H9X9_HAELO</name>
<dbReference type="VEuPathDB" id="VectorBase:HLOH_048190"/>
<organism evidence="1 2">
    <name type="scientific">Haemaphysalis longicornis</name>
    <name type="common">Bush tick</name>
    <dbReference type="NCBI Taxonomy" id="44386"/>
    <lineage>
        <taxon>Eukaryota</taxon>
        <taxon>Metazoa</taxon>
        <taxon>Ecdysozoa</taxon>
        <taxon>Arthropoda</taxon>
        <taxon>Chelicerata</taxon>
        <taxon>Arachnida</taxon>
        <taxon>Acari</taxon>
        <taxon>Parasitiformes</taxon>
        <taxon>Ixodida</taxon>
        <taxon>Ixodoidea</taxon>
        <taxon>Ixodidae</taxon>
        <taxon>Haemaphysalinae</taxon>
        <taxon>Haemaphysalis</taxon>
    </lineage>
</organism>
<accession>A0A9J6H9X9</accession>
<proteinExistence type="predicted"/>